<proteinExistence type="predicted"/>
<evidence type="ECO:0000313" key="1">
    <source>
        <dbReference type="EMBL" id="AYV81361.1"/>
    </source>
</evidence>
<protein>
    <submittedName>
        <fullName evidence="1">Uncharacterized protein</fullName>
    </submittedName>
</protein>
<accession>A0A3G5A553</accession>
<dbReference type="EMBL" id="MK072271">
    <property type="protein sequence ID" value="AYV81361.1"/>
    <property type="molecule type" value="Genomic_DNA"/>
</dbReference>
<name>A0A3G5A553_9VIRU</name>
<sequence>MGFEIVQSREKYLCVWRRITKVSISKNSEKK</sequence>
<gene>
    <name evidence="1" type="ORF">Harvfovirus29_10</name>
</gene>
<organism evidence="1">
    <name type="scientific">Harvfovirus sp</name>
    <dbReference type="NCBI Taxonomy" id="2487768"/>
    <lineage>
        <taxon>Viruses</taxon>
        <taxon>Varidnaviria</taxon>
        <taxon>Bamfordvirae</taxon>
        <taxon>Nucleocytoviricota</taxon>
        <taxon>Megaviricetes</taxon>
        <taxon>Imitervirales</taxon>
        <taxon>Mimiviridae</taxon>
        <taxon>Klosneuvirinae</taxon>
    </lineage>
</organism>
<reference evidence="1" key="1">
    <citation type="submission" date="2018-10" db="EMBL/GenBank/DDBJ databases">
        <title>Hidden diversity of soil giant viruses.</title>
        <authorList>
            <person name="Schulz F."/>
            <person name="Alteio L."/>
            <person name="Goudeau D."/>
            <person name="Ryan E.M."/>
            <person name="Malmstrom R.R."/>
            <person name="Blanchard J."/>
            <person name="Woyke T."/>
        </authorList>
    </citation>
    <scope>NUCLEOTIDE SEQUENCE</scope>
    <source>
        <strain evidence="1">HAV1</strain>
    </source>
</reference>